<proteinExistence type="predicted"/>
<organism evidence="8">
    <name type="scientific">bioreactor metagenome</name>
    <dbReference type="NCBI Taxonomy" id="1076179"/>
    <lineage>
        <taxon>unclassified sequences</taxon>
        <taxon>metagenomes</taxon>
        <taxon>ecological metagenomes</taxon>
    </lineage>
</organism>
<evidence type="ECO:0000313" key="8">
    <source>
        <dbReference type="EMBL" id="MPM68757.1"/>
    </source>
</evidence>
<dbReference type="Pfam" id="PF01235">
    <property type="entry name" value="Na_Ala_symp"/>
    <property type="match status" value="1"/>
</dbReference>
<dbReference type="InterPro" id="IPR001463">
    <property type="entry name" value="Na/Ala_symport"/>
</dbReference>
<keyword evidence="2" id="KW-0813">Transport</keyword>
<dbReference type="AlphaFoldDB" id="A0A645BU76"/>
<reference evidence="8" key="1">
    <citation type="submission" date="2019-08" db="EMBL/GenBank/DDBJ databases">
        <authorList>
            <person name="Kucharzyk K."/>
            <person name="Murdoch R.W."/>
            <person name="Higgins S."/>
            <person name="Loffler F."/>
        </authorList>
    </citation>
    <scope>NUCLEOTIDE SEQUENCE</scope>
</reference>
<dbReference type="PANTHER" id="PTHR30330:SF3">
    <property type="entry name" value="TRANSCRIPTIONAL REGULATOR, LRP FAMILY"/>
    <property type="match status" value="1"/>
</dbReference>
<evidence type="ECO:0000256" key="4">
    <source>
        <dbReference type="ARBA" id="ARBA00022692"/>
    </source>
</evidence>
<keyword evidence="5 7" id="KW-1133">Transmembrane helix</keyword>
<gene>
    <name evidence="8" type="primary">alsT_27</name>
    <name evidence="8" type="ORF">SDC9_115691</name>
</gene>
<name>A0A645BU76_9ZZZZ</name>
<keyword evidence="3" id="KW-1003">Cell membrane</keyword>
<evidence type="ECO:0000256" key="7">
    <source>
        <dbReference type="SAM" id="Phobius"/>
    </source>
</evidence>
<evidence type="ECO:0000256" key="5">
    <source>
        <dbReference type="ARBA" id="ARBA00022989"/>
    </source>
</evidence>
<evidence type="ECO:0000256" key="3">
    <source>
        <dbReference type="ARBA" id="ARBA00022475"/>
    </source>
</evidence>
<evidence type="ECO:0000256" key="1">
    <source>
        <dbReference type="ARBA" id="ARBA00004651"/>
    </source>
</evidence>
<dbReference type="GO" id="GO:0005283">
    <property type="term" value="F:amino acid:sodium symporter activity"/>
    <property type="evidence" value="ECO:0007669"/>
    <property type="project" value="InterPro"/>
</dbReference>
<keyword evidence="6 7" id="KW-0472">Membrane</keyword>
<accession>A0A645BU76</accession>
<dbReference type="EMBL" id="VSSQ01022441">
    <property type="protein sequence ID" value="MPM68757.1"/>
    <property type="molecule type" value="Genomic_DNA"/>
</dbReference>
<keyword evidence="4 7" id="KW-0812">Transmembrane</keyword>
<dbReference type="PRINTS" id="PR00175">
    <property type="entry name" value="NAALASMPORT"/>
</dbReference>
<evidence type="ECO:0000256" key="6">
    <source>
        <dbReference type="ARBA" id="ARBA00023136"/>
    </source>
</evidence>
<feature type="transmembrane region" description="Helical" evidence="7">
    <location>
        <begin position="168"/>
        <end position="188"/>
    </location>
</feature>
<dbReference type="PANTHER" id="PTHR30330">
    <property type="entry name" value="AGSS FAMILY TRANSPORTER, SODIUM-ALANINE"/>
    <property type="match status" value="1"/>
</dbReference>
<protein>
    <submittedName>
        <fullName evidence="8">Amino-acid carrier protein AlsT</fullName>
    </submittedName>
</protein>
<feature type="transmembrane region" description="Helical" evidence="7">
    <location>
        <begin position="141"/>
        <end position="162"/>
    </location>
</feature>
<feature type="transmembrane region" description="Helical" evidence="7">
    <location>
        <begin position="39"/>
        <end position="63"/>
    </location>
</feature>
<comment type="caution">
    <text evidence="8">The sequence shown here is derived from an EMBL/GenBank/DDBJ whole genome shotgun (WGS) entry which is preliminary data.</text>
</comment>
<sequence length="199" mass="20932">MRYGIARGVFTNEAGLGSSAIAHAAADVKEPAEEGMWGIFEVFVATLLVCTVTALVILTTGAYDEGAALLALETGTATDSMAGAPLFSAALGTVLGRLGGPFVSICLFMFAFSSLIGWSYYGERGLTALTGSHRAVPLFRVAFLVFIVAGSVWKLNTVWQIADICNGLMALPNLTALLLLSPEALGVLNKWLQKSRRAA</sequence>
<feature type="transmembrane region" description="Helical" evidence="7">
    <location>
        <begin position="102"/>
        <end position="121"/>
    </location>
</feature>
<evidence type="ECO:0000256" key="2">
    <source>
        <dbReference type="ARBA" id="ARBA00022448"/>
    </source>
</evidence>
<comment type="subcellular location">
    <subcellularLocation>
        <location evidence="1">Cell membrane</location>
        <topology evidence="1">Multi-pass membrane protein</topology>
    </subcellularLocation>
</comment>
<dbReference type="GO" id="GO:0005886">
    <property type="term" value="C:plasma membrane"/>
    <property type="evidence" value="ECO:0007669"/>
    <property type="project" value="UniProtKB-SubCell"/>
</dbReference>
<dbReference type="Gene3D" id="1.20.1740.10">
    <property type="entry name" value="Amino acid/polyamine transporter I"/>
    <property type="match status" value="1"/>
</dbReference>